<dbReference type="Pfam" id="PF06094">
    <property type="entry name" value="GGACT"/>
    <property type="match status" value="1"/>
</dbReference>
<comment type="similarity">
    <text evidence="1">Belongs to the gamma-glutamylcyclotransferase family.</text>
</comment>
<proteinExistence type="inferred from homology"/>
<dbReference type="EMBL" id="CP002101">
    <property type="protein sequence ID" value="AEH60549.1"/>
    <property type="molecule type" value="Genomic_DNA"/>
</dbReference>
<dbReference type="InterPro" id="IPR036568">
    <property type="entry name" value="GGCT-like_sf"/>
</dbReference>
<dbReference type="GO" id="GO:0061929">
    <property type="term" value="F:gamma-glutamylaminecyclotransferase activity"/>
    <property type="evidence" value="ECO:0007669"/>
    <property type="project" value="InterPro"/>
</dbReference>
<dbReference type="RefSeq" id="WP_013897988.1">
    <property type="nucleotide sequence ID" value="NC_015676.1"/>
</dbReference>
<dbReference type="SUPFAM" id="SSF110857">
    <property type="entry name" value="Gamma-glutamyl cyclotransferase-like"/>
    <property type="match status" value="1"/>
</dbReference>
<keyword evidence="4" id="KW-1185">Reference proteome</keyword>
<dbReference type="InterPro" id="IPR009288">
    <property type="entry name" value="AIG2-like_dom"/>
</dbReference>
<dbReference type="GO" id="GO:0005829">
    <property type="term" value="C:cytosol"/>
    <property type="evidence" value="ECO:0007669"/>
    <property type="project" value="TreeGrafter"/>
</dbReference>
<reference evidence="3" key="1">
    <citation type="submission" date="2010-07" db="EMBL/GenBank/DDBJ databases">
        <title>The complete genome of Methanosalsum zhilinae DSM 4017.</title>
        <authorList>
            <consortium name="US DOE Joint Genome Institute (JGI-PGF)"/>
            <person name="Lucas S."/>
            <person name="Copeland A."/>
            <person name="Lapidus A."/>
            <person name="Glavina del Rio T."/>
            <person name="Dalin E."/>
            <person name="Tice H."/>
            <person name="Bruce D."/>
            <person name="Goodwin L."/>
            <person name="Pitluck S."/>
            <person name="Kyrpides N."/>
            <person name="Mavromatis K."/>
            <person name="Ovchinnikova G."/>
            <person name="Daligault H."/>
            <person name="Detter J.C."/>
            <person name="Han C."/>
            <person name="Tapia R."/>
            <person name="Larimer F."/>
            <person name="Land M."/>
            <person name="Hauser L."/>
            <person name="Markowitz V."/>
            <person name="Cheng J.-F."/>
            <person name="Hugenholtz P."/>
            <person name="Woyke T."/>
            <person name="Wu D."/>
            <person name="Spring S."/>
            <person name="Schueler E."/>
            <person name="Brambilla E."/>
            <person name="Klenk H.-P."/>
            <person name="Eisen J.A."/>
        </authorList>
    </citation>
    <scope>NUCLEOTIDE SEQUENCE</scope>
    <source>
        <strain evidence="3">DSM 4017</strain>
    </source>
</reference>
<protein>
    <submittedName>
        <fullName evidence="3">AIG2 family protein</fullName>
    </submittedName>
</protein>
<gene>
    <name evidence="3" type="ordered locus">Mzhil_0682</name>
</gene>
<dbReference type="HOGENOM" id="CLU_083466_5_1_2"/>
<evidence type="ECO:0000313" key="3">
    <source>
        <dbReference type="EMBL" id="AEH60549.1"/>
    </source>
</evidence>
<dbReference type="Gene3D" id="3.10.490.10">
    <property type="entry name" value="Gamma-glutamyl cyclotransferase-like"/>
    <property type="match status" value="1"/>
</dbReference>
<dbReference type="GeneID" id="10822293"/>
<dbReference type="AlphaFoldDB" id="F7XK84"/>
<evidence type="ECO:0000256" key="1">
    <source>
        <dbReference type="ARBA" id="ARBA00008861"/>
    </source>
</evidence>
<dbReference type="PANTHER" id="PTHR12510">
    <property type="entry name" value="TROPONIN C-AKIN-1 PROTEIN"/>
    <property type="match status" value="1"/>
</dbReference>
<dbReference type="InterPro" id="IPR039126">
    <property type="entry name" value="GGACT"/>
</dbReference>
<evidence type="ECO:0000259" key="2">
    <source>
        <dbReference type="Pfam" id="PF06094"/>
    </source>
</evidence>
<dbReference type="OrthoDB" id="100169at2157"/>
<feature type="domain" description="Gamma-glutamylcyclotransferase AIG2-like" evidence="2">
    <location>
        <begin position="3"/>
        <end position="120"/>
    </location>
</feature>
<dbReference type="KEGG" id="mzh:Mzhil_0682"/>
<dbReference type="Proteomes" id="UP000006622">
    <property type="component" value="Chromosome"/>
</dbReference>
<dbReference type="CDD" id="cd06661">
    <property type="entry name" value="GGCT_like"/>
    <property type="match status" value="1"/>
</dbReference>
<dbReference type="PANTHER" id="PTHR12510:SF4">
    <property type="entry name" value="GAMMA-GLUTAMYLAMINECYCLOTRANSFERASE"/>
    <property type="match status" value="1"/>
</dbReference>
<evidence type="ECO:0000313" key="4">
    <source>
        <dbReference type="Proteomes" id="UP000006622"/>
    </source>
</evidence>
<name>F7XK84_METZD</name>
<dbReference type="InterPro" id="IPR013024">
    <property type="entry name" value="GGCT-like"/>
</dbReference>
<sequence length="127" mass="15090">MYVLVYGTLKRNYPNHYLLKNAEYIHSTQTEEKYIMMDLGQFPGVIETAKFDSSGITASNIKGELYRIDSEILKMLDELEKPFFVRKMVDLSCNIRAWMYFLETDIYNDKYYIVTSGKWTKQVNKHF</sequence>
<dbReference type="STRING" id="679901.Mzhil_0682"/>
<organism evidence="3 4">
    <name type="scientific">Methanosalsum zhilinae (strain DSM 4017 / NBRC 107636 / OCM 62 / WeN5)</name>
    <name type="common">Methanohalophilus zhilinae</name>
    <dbReference type="NCBI Taxonomy" id="679901"/>
    <lineage>
        <taxon>Archaea</taxon>
        <taxon>Methanobacteriati</taxon>
        <taxon>Methanobacteriota</taxon>
        <taxon>Stenosarchaea group</taxon>
        <taxon>Methanomicrobia</taxon>
        <taxon>Methanosarcinales</taxon>
        <taxon>Methanosarcinaceae</taxon>
        <taxon>Methanosalsum</taxon>
    </lineage>
</organism>
<accession>F7XK84</accession>